<dbReference type="InterPro" id="IPR020476">
    <property type="entry name" value="Nudix_hydrolase"/>
</dbReference>
<dbReference type="PRINTS" id="PR00502">
    <property type="entry name" value="NUDIXFAMILY"/>
</dbReference>
<dbReference type="OrthoDB" id="9791656at2"/>
<evidence type="ECO:0000256" key="1">
    <source>
        <dbReference type="ARBA" id="ARBA00001946"/>
    </source>
</evidence>
<keyword evidence="8" id="KW-0520">NAD</keyword>
<evidence type="ECO:0000256" key="5">
    <source>
        <dbReference type="ARBA" id="ARBA00022723"/>
    </source>
</evidence>
<keyword evidence="6 10" id="KW-0378">Hydrolase</keyword>
<dbReference type="GO" id="GO:0035529">
    <property type="term" value="F:NADH pyrophosphatase activity"/>
    <property type="evidence" value="ECO:0007669"/>
    <property type="project" value="TreeGrafter"/>
</dbReference>
<name>A0A1C4ZU72_MICVI</name>
<protein>
    <recommendedName>
        <fullName evidence="4">NAD(+) diphosphatase</fullName>
        <ecNumber evidence="4">3.6.1.22</ecNumber>
    </recommendedName>
</protein>
<comment type="similarity">
    <text evidence="3">Belongs to the Nudix hydrolase family. NudC subfamily.</text>
</comment>
<evidence type="ECO:0000313" key="14">
    <source>
        <dbReference type="Proteomes" id="UP000198242"/>
    </source>
</evidence>
<feature type="domain" description="Nudix hydrolase" evidence="12">
    <location>
        <begin position="159"/>
        <end position="292"/>
    </location>
</feature>
<dbReference type="EC" id="3.6.1.22" evidence="4"/>
<comment type="catalytic activity">
    <reaction evidence="9">
        <text>a 5'-end NAD(+)-phospho-ribonucleoside in mRNA + H2O = a 5'-end phospho-adenosine-phospho-ribonucleoside in mRNA + beta-nicotinamide D-ribonucleotide + 2 H(+)</text>
        <dbReference type="Rhea" id="RHEA:60876"/>
        <dbReference type="Rhea" id="RHEA-COMP:15698"/>
        <dbReference type="Rhea" id="RHEA-COMP:15719"/>
        <dbReference type="ChEBI" id="CHEBI:14649"/>
        <dbReference type="ChEBI" id="CHEBI:15377"/>
        <dbReference type="ChEBI" id="CHEBI:15378"/>
        <dbReference type="ChEBI" id="CHEBI:144029"/>
        <dbReference type="ChEBI" id="CHEBI:144051"/>
    </reaction>
    <physiologicalReaction direction="left-to-right" evidence="9">
        <dbReference type="Rhea" id="RHEA:60877"/>
    </physiologicalReaction>
</comment>
<dbReference type="PROSITE" id="PS51462">
    <property type="entry name" value="NUDIX"/>
    <property type="match status" value="1"/>
</dbReference>
<dbReference type="InterPro" id="IPR015376">
    <property type="entry name" value="Znr_NADH_PPase"/>
</dbReference>
<comment type="cofactor">
    <cofactor evidence="1">
        <name>Mg(2+)</name>
        <dbReference type="ChEBI" id="CHEBI:18420"/>
    </cofactor>
</comment>
<dbReference type="Gene3D" id="3.90.79.10">
    <property type="entry name" value="Nucleoside Triphosphate Pyrophosphohydrolase"/>
    <property type="match status" value="1"/>
</dbReference>
<dbReference type="CDD" id="cd03429">
    <property type="entry name" value="NUDIX_NADH_pyrophosphatase_Nudt13"/>
    <property type="match status" value="1"/>
</dbReference>
<evidence type="ECO:0000313" key="13">
    <source>
        <dbReference type="EMBL" id="SCF36459.1"/>
    </source>
</evidence>
<dbReference type="InterPro" id="IPR000086">
    <property type="entry name" value="NUDIX_hydrolase_dom"/>
</dbReference>
<dbReference type="InterPro" id="IPR050241">
    <property type="entry name" value="NAD-cap_RNA_hydrolase_NudC"/>
</dbReference>
<evidence type="ECO:0000256" key="10">
    <source>
        <dbReference type="RuleBase" id="RU003476"/>
    </source>
</evidence>
<sequence length="298" mass="31122">MTAAAPAGRAGFVPGADRSRPPAPGDLALPVAGRKLLTGPDGRFHRIDALPAGLDWVPLGTLDGTPAWAADAADTTAADTGAADIGAADTGTLPGRWRGWRDIATELPEPMATLAGRALAVITWRRTQRWCGACRTELADVPGETARRCPGCDLTLFLPLSVAVLVAITRPGRAGGPDELLLVRHAYGPTQLWALVAGFVEAGESLEAAAHREVGEEVGLTIGRPAYVDSQPWAVSGPGTLLAGFTATVSDPAAEPVVDARELTEARWFPVDALPAELPPAYSISRWLIDAVAARARR</sequence>
<evidence type="ECO:0000256" key="9">
    <source>
        <dbReference type="ARBA" id="ARBA00023679"/>
    </source>
</evidence>
<dbReference type="SUPFAM" id="SSF55811">
    <property type="entry name" value="Nudix"/>
    <property type="match status" value="2"/>
</dbReference>
<dbReference type="Gene3D" id="3.90.79.20">
    <property type="match status" value="1"/>
</dbReference>
<dbReference type="Pfam" id="PF00293">
    <property type="entry name" value="NUDIX"/>
    <property type="match status" value="1"/>
</dbReference>
<gene>
    <name evidence="13" type="ORF">GA0074695_6123</name>
</gene>
<dbReference type="GO" id="GO:0006742">
    <property type="term" value="P:NADP+ catabolic process"/>
    <property type="evidence" value="ECO:0007669"/>
    <property type="project" value="TreeGrafter"/>
</dbReference>
<reference evidence="14" key="1">
    <citation type="submission" date="2016-06" db="EMBL/GenBank/DDBJ databases">
        <authorList>
            <person name="Varghese N."/>
            <person name="Submissions Spin"/>
        </authorList>
    </citation>
    <scope>NUCLEOTIDE SEQUENCE [LARGE SCALE GENOMIC DNA]</scope>
    <source>
        <strain evidence="14">DSM 43909</strain>
    </source>
</reference>
<keyword evidence="14" id="KW-1185">Reference proteome</keyword>
<evidence type="ECO:0000256" key="3">
    <source>
        <dbReference type="ARBA" id="ARBA00009595"/>
    </source>
</evidence>
<dbReference type="AlphaFoldDB" id="A0A1C4ZU72"/>
<dbReference type="Pfam" id="PF09296">
    <property type="entry name" value="NUDIX-like"/>
    <property type="match status" value="1"/>
</dbReference>
<accession>A0A1C4ZU72</accession>
<evidence type="ECO:0000256" key="2">
    <source>
        <dbReference type="ARBA" id="ARBA00001947"/>
    </source>
</evidence>
<dbReference type="GO" id="GO:0046872">
    <property type="term" value="F:metal ion binding"/>
    <property type="evidence" value="ECO:0007669"/>
    <property type="project" value="UniProtKB-KW"/>
</dbReference>
<dbReference type="PROSITE" id="PS00893">
    <property type="entry name" value="NUDIX_BOX"/>
    <property type="match status" value="1"/>
</dbReference>
<dbReference type="GO" id="GO:0005829">
    <property type="term" value="C:cytosol"/>
    <property type="evidence" value="ECO:0007669"/>
    <property type="project" value="TreeGrafter"/>
</dbReference>
<dbReference type="PANTHER" id="PTHR42904">
    <property type="entry name" value="NUDIX HYDROLASE, NUDC SUBFAMILY"/>
    <property type="match status" value="1"/>
</dbReference>
<dbReference type="Pfam" id="PF09297">
    <property type="entry name" value="Zn_ribbon_NUD"/>
    <property type="match status" value="1"/>
</dbReference>
<evidence type="ECO:0000256" key="4">
    <source>
        <dbReference type="ARBA" id="ARBA00012381"/>
    </source>
</evidence>
<proteinExistence type="inferred from homology"/>
<evidence type="ECO:0000256" key="6">
    <source>
        <dbReference type="ARBA" id="ARBA00022801"/>
    </source>
</evidence>
<dbReference type="Proteomes" id="UP000198242">
    <property type="component" value="Chromosome I"/>
</dbReference>
<dbReference type="InterPro" id="IPR015797">
    <property type="entry name" value="NUDIX_hydrolase-like_dom_sf"/>
</dbReference>
<evidence type="ECO:0000259" key="12">
    <source>
        <dbReference type="PROSITE" id="PS51462"/>
    </source>
</evidence>
<organism evidence="13 14">
    <name type="scientific">Micromonospora viridifaciens</name>
    <dbReference type="NCBI Taxonomy" id="1881"/>
    <lineage>
        <taxon>Bacteria</taxon>
        <taxon>Bacillati</taxon>
        <taxon>Actinomycetota</taxon>
        <taxon>Actinomycetes</taxon>
        <taxon>Micromonosporales</taxon>
        <taxon>Micromonosporaceae</taxon>
        <taxon>Micromonospora</taxon>
    </lineage>
</organism>
<evidence type="ECO:0000256" key="7">
    <source>
        <dbReference type="ARBA" id="ARBA00022842"/>
    </source>
</evidence>
<feature type="region of interest" description="Disordered" evidence="11">
    <location>
        <begin position="1"/>
        <end position="27"/>
    </location>
</feature>
<evidence type="ECO:0000256" key="8">
    <source>
        <dbReference type="ARBA" id="ARBA00023027"/>
    </source>
</evidence>
<dbReference type="InterPro" id="IPR020084">
    <property type="entry name" value="NUDIX_hydrolase_CS"/>
</dbReference>
<evidence type="ECO:0000256" key="11">
    <source>
        <dbReference type="SAM" id="MobiDB-lite"/>
    </source>
</evidence>
<dbReference type="PANTHER" id="PTHR42904:SF6">
    <property type="entry name" value="NAD-CAPPED RNA HYDROLASE NUDT12"/>
    <property type="match status" value="1"/>
</dbReference>
<dbReference type="RefSeq" id="WP_089009331.1">
    <property type="nucleotide sequence ID" value="NZ_LT607411.1"/>
</dbReference>
<dbReference type="EMBL" id="LT607411">
    <property type="protein sequence ID" value="SCF36459.1"/>
    <property type="molecule type" value="Genomic_DNA"/>
</dbReference>
<dbReference type="InterPro" id="IPR049734">
    <property type="entry name" value="NudC-like_C"/>
</dbReference>
<keyword evidence="7" id="KW-0460">Magnesium</keyword>
<comment type="cofactor">
    <cofactor evidence="2">
        <name>Zn(2+)</name>
        <dbReference type="ChEBI" id="CHEBI:29105"/>
    </cofactor>
</comment>
<dbReference type="GO" id="GO:0019677">
    <property type="term" value="P:NAD+ catabolic process"/>
    <property type="evidence" value="ECO:0007669"/>
    <property type="project" value="TreeGrafter"/>
</dbReference>
<keyword evidence="5" id="KW-0479">Metal-binding</keyword>
<dbReference type="InterPro" id="IPR015375">
    <property type="entry name" value="NADH_PPase-like_N"/>
</dbReference>